<comment type="caution">
    <text evidence="2">The sequence shown here is derived from an EMBL/GenBank/DDBJ whole genome shotgun (WGS) entry which is preliminary data.</text>
</comment>
<evidence type="ECO:0000313" key="2">
    <source>
        <dbReference type="EMBL" id="NHF57815.1"/>
    </source>
</evidence>
<name>A0A967AQS8_9FLAO</name>
<accession>A0A967AQS8</accession>
<dbReference type="EMBL" id="VIKU02000001">
    <property type="protein sequence ID" value="NHF57815.1"/>
    <property type="molecule type" value="Genomic_DNA"/>
</dbReference>
<protein>
    <recommendedName>
        <fullName evidence="4">YfdX protein</fullName>
    </recommendedName>
</protein>
<reference evidence="2" key="2">
    <citation type="submission" date="2020-03" db="EMBL/GenBank/DDBJ databases">
        <title>Flavobacteriaceae bacterium strain TP-CH-4, a member of the family Flavobacteriaceae isolated from a deep-sea seamount.</title>
        <authorList>
            <person name="Zhang D.-C."/>
        </authorList>
    </citation>
    <scope>NUCLEOTIDE SEQUENCE</scope>
    <source>
        <strain evidence="2">TP-CH-4</strain>
    </source>
</reference>
<evidence type="ECO:0000313" key="3">
    <source>
        <dbReference type="Proteomes" id="UP000707206"/>
    </source>
</evidence>
<keyword evidence="3" id="KW-1185">Reference proteome</keyword>
<reference evidence="2" key="1">
    <citation type="submission" date="2019-07" db="EMBL/GenBank/DDBJ databases">
        <authorList>
            <person name="De-Chao Zhang Q."/>
        </authorList>
    </citation>
    <scope>NUCLEOTIDE SEQUENCE</scope>
    <source>
        <strain evidence="2">TP-CH-4</strain>
    </source>
</reference>
<dbReference type="Proteomes" id="UP000707206">
    <property type="component" value="Unassembled WGS sequence"/>
</dbReference>
<feature type="chain" id="PRO_5037237671" description="YfdX protein" evidence="1">
    <location>
        <begin position="20"/>
        <end position="80"/>
    </location>
</feature>
<evidence type="ECO:0008006" key="4">
    <source>
        <dbReference type="Google" id="ProtNLM"/>
    </source>
</evidence>
<feature type="signal peptide" evidence="1">
    <location>
        <begin position="1"/>
        <end position="19"/>
    </location>
</feature>
<keyword evidence="1" id="KW-0732">Signal</keyword>
<sequence>MKTIATFILVLFIGVAAQAKETTQEVKVAAVEMGIVTDIVVEQKMTFEKTTEVARLYKRRNTLVKKALSFKTKRDRAKMA</sequence>
<organism evidence="2 3">
    <name type="scientific">Pelagihabitans pacificus</name>
    <dbReference type="NCBI Taxonomy" id="2696054"/>
    <lineage>
        <taxon>Bacteria</taxon>
        <taxon>Pseudomonadati</taxon>
        <taxon>Bacteroidota</taxon>
        <taxon>Flavobacteriia</taxon>
        <taxon>Flavobacteriales</taxon>
        <taxon>Flavobacteriaceae</taxon>
        <taxon>Pelagihabitans</taxon>
    </lineage>
</organism>
<dbReference type="RefSeq" id="WP_152572344.1">
    <property type="nucleotide sequence ID" value="NZ_VIKU02000001.1"/>
</dbReference>
<dbReference type="AlphaFoldDB" id="A0A967AQS8"/>
<proteinExistence type="predicted"/>
<gene>
    <name evidence="2" type="ORF">FK220_000580</name>
</gene>
<evidence type="ECO:0000256" key="1">
    <source>
        <dbReference type="SAM" id="SignalP"/>
    </source>
</evidence>